<keyword evidence="7 9" id="KW-1015">Disulfide bond</keyword>
<keyword evidence="5" id="KW-0325">Glycoprotein</keyword>
<evidence type="ECO:0000256" key="2">
    <source>
        <dbReference type="ARBA" id="ARBA00004613"/>
    </source>
</evidence>
<dbReference type="Pfam" id="PF05730">
    <property type="entry name" value="CFEM"/>
    <property type="match status" value="1"/>
</dbReference>
<comment type="caution">
    <text evidence="9">Lacks conserved residue(s) required for the propagation of feature annotation.</text>
</comment>
<dbReference type="AlphaFoldDB" id="A0A2T2ZYG1"/>
<protein>
    <recommendedName>
        <fullName evidence="10">CFEM domain-containing protein</fullName>
    </recommendedName>
</protein>
<feature type="non-terminal residue" evidence="11">
    <location>
        <position position="66"/>
    </location>
</feature>
<evidence type="ECO:0000256" key="9">
    <source>
        <dbReference type="PROSITE-ProRule" id="PRU01356"/>
    </source>
</evidence>
<accession>A0A2T2ZYG1</accession>
<keyword evidence="5" id="KW-0336">GPI-anchor</keyword>
<keyword evidence="12" id="KW-1185">Reference proteome</keyword>
<dbReference type="InParanoid" id="A0A2T2ZYG1"/>
<sequence length="66" mass="6577">AATTTTTDLVTLVSELPSCALDCLSQAAKSISCDAADLTCLCGKSTAFATAIGPCILSSTCSSDEQ</sequence>
<feature type="disulfide bond" evidence="9">
    <location>
        <begin position="33"/>
        <end position="40"/>
    </location>
</feature>
<dbReference type="PROSITE" id="PS52012">
    <property type="entry name" value="CFEM"/>
    <property type="match status" value="1"/>
</dbReference>
<feature type="non-terminal residue" evidence="11">
    <location>
        <position position="1"/>
    </location>
</feature>
<proteinExistence type="inferred from homology"/>
<evidence type="ECO:0000256" key="5">
    <source>
        <dbReference type="ARBA" id="ARBA00022622"/>
    </source>
</evidence>
<keyword evidence="6" id="KW-0732">Signal</keyword>
<dbReference type="Proteomes" id="UP000241462">
    <property type="component" value="Unassembled WGS sequence"/>
</dbReference>
<evidence type="ECO:0000259" key="10">
    <source>
        <dbReference type="PROSITE" id="PS52012"/>
    </source>
</evidence>
<dbReference type="GO" id="GO:0046872">
    <property type="term" value="F:metal ion binding"/>
    <property type="evidence" value="ECO:0007669"/>
    <property type="project" value="UniProtKB-UniRule"/>
</dbReference>
<feature type="domain" description="CFEM" evidence="10">
    <location>
        <begin position="1"/>
        <end position="66"/>
    </location>
</feature>
<dbReference type="OrthoDB" id="3065412at2759"/>
<gene>
    <name evidence="11" type="ORF">BD289DRAFT_341641</name>
</gene>
<keyword evidence="5" id="KW-0472">Membrane</keyword>
<keyword evidence="4" id="KW-0964">Secreted</keyword>
<dbReference type="STRING" id="2025994.A0A2T2ZYG1"/>
<keyword evidence="8" id="KW-0449">Lipoprotein</keyword>
<dbReference type="InterPro" id="IPR008427">
    <property type="entry name" value="Extracellular_membr_CFEM_dom"/>
</dbReference>
<evidence type="ECO:0000256" key="4">
    <source>
        <dbReference type="ARBA" id="ARBA00022525"/>
    </source>
</evidence>
<evidence type="ECO:0000256" key="8">
    <source>
        <dbReference type="ARBA" id="ARBA00023288"/>
    </source>
</evidence>
<name>A0A2T2ZYG1_9PEZI</name>
<keyword evidence="9" id="KW-0349">Heme</keyword>
<evidence type="ECO:0000256" key="1">
    <source>
        <dbReference type="ARBA" id="ARBA00004589"/>
    </source>
</evidence>
<reference evidence="11 12" key="1">
    <citation type="journal article" date="2018" name="Mycol. Prog.">
        <title>Coniella lustricola, a new species from submerged detritus.</title>
        <authorList>
            <person name="Raudabaugh D.B."/>
            <person name="Iturriaga T."/>
            <person name="Carver A."/>
            <person name="Mondo S."/>
            <person name="Pangilinan J."/>
            <person name="Lipzen A."/>
            <person name="He G."/>
            <person name="Amirebrahimi M."/>
            <person name="Grigoriev I.V."/>
            <person name="Miller A.N."/>
        </authorList>
    </citation>
    <scope>NUCLEOTIDE SEQUENCE [LARGE SCALE GENOMIC DNA]</scope>
    <source>
        <strain evidence="11 12">B22-T-1</strain>
    </source>
</reference>
<comment type="subcellular location">
    <subcellularLocation>
        <location evidence="1">Membrane</location>
        <topology evidence="1">Lipid-anchor</topology>
        <topology evidence="1">GPI-anchor</topology>
    </subcellularLocation>
    <subcellularLocation>
        <location evidence="2">Secreted</location>
    </subcellularLocation>
</comment>
<comment type="similarity">
    <text evidence="3">Belongs to the RBT5 family.</text>
</comment>
<dbReference type="GO" id="GO:0098552">
    <property type="term" value="C:side of membrane"/>
    <property type="evidence" value="ECO:0007669"/>
    <property type="project" value="UniProtKB-KW"/>
</dbReference>
<evidence type="ECO:0000256" key="6">
    <source>
        <dbReference type="ARBA" id="ARBA00022729"/>
    </source>
</evidence>
<evidence type="ECO:0000256" key="7">
    <source>
        <dbReference type="ARBA" id="ARBA00023157"/>
    </source>
</evidence>
<dbReference type="EMBL" id="KZ678563">
    <property type="protein sequence ID" value="PSR79551.1"/>
    <property type="molecule type" value="Genomic_DNA"/>
</dbReference>
<keyword evidence="9" id="KW-0408">Iron</keyword>
<feature type="binding site" description="axial binding residue" evidence="9">
    <location>
        <position position="37"/>
    </location>
    <ligand>
        <name>heme</name>
        <dbReference type="ChEBI" id="CHEBI:30413"/>
    </ligand>
    <ligandPart>
        <name>Fe</name>
        <dbReference type="ChEBI" id="CHEBI:18248"/>
    </ligandPart>
</feature>
<organism evidence="11 12">
    <name type="scientific">Coniella lustricola</name>
    <dbReference type="NCBI Taxonomy" id="2025994"/>
    <lineage>
        <taxon>Eukaryota</taxon>
        <taxon>Fungi</taxon>
        <taxon>Dikarya</taxon>
        <taxon>Ascomycota</taxon>
        <taxon>Pezizomycotina</taxon>
        <taxon>Sordariomycetes</taxon>
        <taxon>Sordariomycetidae</taxon>
        <taxon>Diaporthales</taxon>
        <taxon>Schizoparmaceae</taxon>
        <taxon>Coniella</taxon>
    </lineage>
</organism>
<evidence type="ECO:0000256" key="3">
    <source>
        <dbReference type="ARBA" id="ARBA00010031"/>
    </source>
</evidence>
<evidence type="ECO:0000313" key="12">
    <source>
        <dbReference type="Proteomes" id="UP000241462"/>
    </source>
</evidence>
<dbReference type="GO" id="GO:0005576">
    <property type="term" value="C:extracellular region"/>
    <property type="evidence" value="ECO:0007669"/>
    <property type="project" value="UniProtKB-SubCell"/>
</dbReference>
<evidence type="ECO:0000313" key="11">
    <source>
        <dbReference type="EMBL" id="PSR79551.1"/>
    </source>
</evidence>
<keyword evidence="9" id="KW-0479">Metal-binding</keyword>